<sequence>MEAGTGTCLLAEQDNVDEPSVIWAARPCFASIDCSTGVLNEEQPEVAPHLAKYFPNGRGRYILHYDKNMSVISKAYHIYYSIPSYTGLTDPNDAIYSLVHDTPGFAGAKWPGTVVVFKFADSTCTIYENMDESDVENIKIHFALFGRRRG</sequence>
<proteinExistence type="predicted"/>
<keyword evidence="2" id="KW-1185">Reference proteome</keyword>
<dbReference type="AlphaFoldDB" id="A0A1M2VIM8"/>
<dbReference type="EMBL" id="MNAD01001178">
    <property type="protein sequence ID" value="OJT07432.1"/>
    <property type="molecule type" value="Genomic_DNA"/>
</dbReference>
<protein>
    <submittedName>
        <fullName evidence="1">Uncharacterized protein</fullName>
    </submittedName>
</protein>
<dbReference type="Proteomes" id="UP000184267">
    <property type="component" value="Unassembled WGS sequence"/>
</dbReference>
<name>A0A1M2VIM8_TRAPU</name>
<reference evidence="1 2" key="1">
    <citation type="submission" date="2016-10" db="EMBL/GenBank/DDBJ databases">
        <title>Genome sequence of the basidiomycete white-rot fungus Trametes pubescens.</title>
        <authorList>
            <person name="Makela M.R."/>
            <person name="Granchi Z."/>
            <person name="Peng M."/>
            <person name="De Vries R.P."/>
            <person name="Grigoriev I."/>
            <person name="Riley R."/>
            <person name="Hilden K."/>
        </authorList>
    </citation>
    <scope>NUCLEOTIDE SEQUENCE [LARGE SCALE GENOMIC DNA]</scope>
    <source>
        <strain evidence="1 2">FBCC735</strain>
    </source>
</reference>
<comment type="caution">
    <text evidence="1">The sequence shown here is derived from an EMBL/GenBank/DDBJ whole genome shotgun (WGS) entry which is preliminary data.</text>
</comment>
<gene>
    <name evidence="1" type="ORF">TRAPUB_1752</name>
</gene>
<organism evidence="1 2">
    <name type="scientific">Trametes pubescens</name>
    <name type="common">White-rot fungus</name>
    <dbReference type="NCBI Taxonomy" id="154538"/>
    <lineage>
        <taxon>Eukaryota</taxon>
        <taxon>Fungi</taxon>
        <taxon>Dikarya</taxon>
        <taxon>Basidiomycota</taxon>
        <taxon>Agaricomycotina</taxon>
        <taxon>Agaricomycetes</taxon>
        <taxon>Polyporales</taxon>
        <taxon>Polyporaceae</taxon>
        <taxon>Trametes</taxon>
    </lineage>
</organism>
<accession>A0A1M2VIM8</accession>
<evidence type="ECO:0000313" key="2">
    <source>
        <dbReference type="Proteomes" id="UP000184267"/>
    </source>
</evidence>
<dbReference type="OrthoDB" id="10422364at2759"/>
<dbReference type="OMA" id="ISKAYHI"/>
<evidence type="ECO:0000313" key="1">
    <source>
        <dbReference type="EMBL" id="OJT07432.1"/>
    </source>
</evidence>